<dbReference type="PANTHER" id="PTHR39087">
    <property type="entry name" value="UPF0104 MEMBRANE PROTEIN MJ1595"/>
    <property type="match status" value="1"/>
</dbReference>
<dbReference type="Proteomes" id="UP000807825">
    <property type="component" value="Unassembled WGS sequence"/>
</dbReference>
<feature type="transmembrane region" description="Helical" evidence="6">
    <location>
        <begin position="169"/>
        <end position="192"/>
    </location>
</feature>
<dbReference type="GO" id="GO:0005886">
    <property type="term" value="C:plasma membrane"/>
    <property type="evidence" value="ECO:0007669"/>
    <property type="project" value="UniProtKB-SubCell"/>
</dbReference>
<comment type="subcellular location">
    <subcellularLocation>
        <location evidence="1">Cell membrane</location>
        <topology evidence="1">Multi-pass membrane protein</topology>
    </subcellularLocation>
</comment>
<keyword evidence="4 6" id="KW-1133">Transmembrane helix</keyword>
<name>A0A9D6V2I2_9BACT</name>
<evidence type="ECO:0000256" key="2">
    <source>
        <dbReference type="ARBA" id="ARBA00022475"/>
    </source>
</evidence>
<dbReference type="EMBL" id="JACRDE010000136">
    <property type="protein sequence ID" value="MBI5248771.1"/>
    <property type="molecule type" value="Genomic_DNA"/>
</dbReference>
<keyword evidence="3 6" id="KW-0812">Transmembrane</keyword>
<feature type="transmembrane region" description="Helical" evidence="6">
    <location>
        <begin position="50"/>
        <end position="70"/>
    </location>
</feature>
<keyword evidence="2" id="KW-1003">Cell membrane</keyword>
<evidence type="ECO:0000256" key="5">
    <source>
        <dbReference type="ARBA" id="ARBA00023136"/>
    </source>
</evidence>
<feature type="transmembrane region" description="Helical" evidence="6">
    <location>
        <begin position="299"/>
        <end position="321"/>
    </location>
</feature>
<sequence>MADNALTDKTGDLARHSVARSSWAMVAGYSVMLIFLVLCGNYVYSHIQEFAFIATVSLPDLGVAGLLILLNFGVGALQLDLFLRHYGVCLRYTELMALTGSMCLGNLVIPMRGGTGAMALYLKRVHEFNFGAFGVVYAGTALLTVLVNTAYALVGFMVLYVRYGMLQPALSILVACLFALCCYLTVFPPLLIAKDRGWLRPIFEAANSWHFLTRRRPLLLRLTLLLALTPLSLTGAFYFIYQGLGKALSVDAVLITSTLGNLANLVPVVPGSLGVFDTITIAIPQLFGLDGPRAVCATLTYRVLFFFWALLWGIPGGLYLLSSLRSRKLQSDSHPKE</sequence>
<dbReference type="Pfam" id="PF03706">
    <property type="entry name" value="LPG_synthase_TM"/>
    <property type="match status" value="1"/>
</dbReference>
<evidence type="ECO:0000313" key="8">
    <source>
        <dbReference type="Proteomes" id="UP000807825"/>
    </source>
</evidence>
<feature type="transmembrane region" description="Helical" evidence="6">
    <location>
        <begin position="218"/>
        <end position="241"/>
    </location>
</feature>
<proteinExistence type="predicted"/>
<dbReference type="InterPro" id="IPR022791">
    <property type="entry name" value="L-PG_synthase/AglD"/>
</dbReference>
<evidence type="ECO:0000256" key="6">
    <source>
        <dbReference type="SAM" id="Phobius"/>
    </source>
</evidence>
<gene>
    <name evidence="7" type="ORF">HY912_04690</name>
</gene>
<organism evidence="7 8">
    <name type="scientific">Desulfomonile tiedjei</name>
    <dbReference type="NCBI Taxonomy" id="2358"/>
    <lineage>
        <taxon>Bacteria</taxon>
        <taxon>Pseudomonadati</taxon>
        <taxon>Thermodesulfobacteriota</taxon>
        <taxon>Desulfomonilia</taxon>
        <taxon>Desulfomonilales</taxon>
        <taxon>Desulfomonilaceae</taxon>
        <taxon>Desulfomonile</taxon>
    </lineage>
</organism>
<dbReference type="AlphaFoldDB" id="A0A9D6V2I2"/>
<evidence type="ECO:0000256" key="1">
    <source>
        <dbReference type="ARBA" id="ARBA00004651"/>
    </source>
</evidence>
<dbReference type="PANTHER" id="PTHR39087:SF2">
    <property type="entry name" value="UPF0104 MEMBRANE PROTEIN MJ1595"/>
    <property type="match status" value="1"/>
</dbReference>
<comment type="caution">
    <text evidence="7">The sequence shown here is derived from an EMBL/GenBank/DDBJ whole genome shotgun (WGS) entry which is preliminary data.</text>
</comment>
<protein>
    <submittedName>
        <fullName evidence="7">Flippase-like domain-containing protein</fullName>
    </submittedName>
</protein>
<evidence type="ECO:0000313" key="7">
    <source>
        <dbReference type="EMBL" id="MBI5248771.1"/>
    </source>
</evidence>
<feature type="transmembrane region" description="Helical" evidence="6">
    <location>
        <begin position="130"/>
        <end position="163"/>
    </location>
</feature>
<keyword evidence="5 6" id="KW-0472">Membrane</keyword>
<evidence type="ECO:0000256" key="3">
    <source>
        <dbReference type="ARBA" id="ARBA00022692"/>
    </source>
</evidence>
<feature type="transmembrane region" description="Helical" evidence="6">
    <location>
        <begin position="23"/>
        <end position="43"/>
    </location>
</feature>
<evidence type="ECO:0000256" key="4">
    <source>
        <dbReference type="ARBA" id="ARBA00022989"/>
    </source>
</evidence>
<feature type="transmembrane region" description="Helical" evidence="6">
    <location>
        <begin position="90"/>
        <end position="109"/>
    </location>
</feature>
<reference evidence="7" key="1">
    <citation type="submission" date="2020-07" db="EMBL/GenBank/DDBJ databases">
        <title>Huge and variable diversity of episymbiotic CPR bacteria and DPANN archaea in groundwater ecosystems.</title>
        <authorList>
            <person name="He C.Y."/>
            <person name="Keren R."/>
            <person name="Whittaker M."/>
            <person name="Farag I.F."/>
            <person name="Doudna J."/>
            <person name="Cate J.H.D."/>
            <person name="Banfield J.F."/>
        </authorList>
    </citation>
    <scope>NUCLEOTIDE SEQUENCE</scope>
    <source>
        <strain evidence="7">NC_groundwater_1664_Pr3_B-0.1um_52_9</strain>
    </source>
</reference>
<accession>A0A9D6V2I2</accession>